<dbReference type="RefSeq" id="WP_146683687.1">
    <property type="nucleotide sequence ID" value="NZ_CP019646.1"/>
</dbReference>
<accession>A0A1Q2MFS9</accession>
<dbReference type="AlphaFoldDB" id="A0A1Q2MFS9"/>
<dbReference type="EMBL" id="CP019646">
    <property type="protein sequence ID" value="AQQ71520.1"/>
    <property type="molecule type" value="Genomic_DNA"/>
</dbReference>
<feature type="domain" description="Sialidase" evidence="1">
    <location>
        <begin position="44"/>
        <end position="322"/>
    </location>
</feature>
<reference evidence="3" key="1">
    <citation type="submission" date="2017-02" db="EMBL/GenBank/DDBJ databases">
        <title>Comparative genomics and description of representatives of a novel lineage of planctomycetes thriving in anoxic sediments.</title>
        <authorList>
            <person name="Spring S."/>
            <person name="Bunk B."/>
            <person name="Sproer C."/>
        </authorList>
    </citation>
    <scope>NUCLEOTIDE SEQUENCE [LARGE SCALE GENOMIC DNA]</scope>
    <source>
        <strain evidence="3">SM-Chi-D1</strain>
    </source>
</reference>
<dbReference type="CDD" id="cd15482">
    <property type="entry name" value="Sialidase_non-viral"/>
    <property type="match status" value="1"/>
</dbReference>
<proteinExistence type="predicted"/>
<dbReference type="STRING" id="1851148.SMSP2_01894"/>
<dbReference type="PANTHER" id="PTHR43752:SF2">
    <property type="entry name" value="BNR_ASP-BOX REPEAT FAMILY PROTEIN"/>
    <property type="match status" value="1"/>
</dbReference>
<evidence type="ECO:0000259" key="1">
    <source>
        <dbReference type="Pfam" id="PF13088"/>
    </source>
</evidence>
<dbReference type="Pfam" id="PF13088">
    <property type="entry name" value="BNR_2"/>
    <property type="match status" value="1"/>
</dbReference>
<dbReference type="SUPFAM" id="SSF50939">
    <property type="entry name" value="Sialidases"/>
    <property type="match status" value="1"/>
</dbReference>
<dbReference type="KEGG" id="pbas:SMSP2_01894"/>
<dbReference type="Gene3D" id="2.120.10.10">
    <property type="match status" value="1"/>
</dbReference>
<name>A0A1Q2MFS9_9BACT</name>
<sequence length="353" mass="39507">MGNKYPDHSVYEKQAGILGMEFIYETASFPQCHASTIAETEDGLVASWFGGTHEKNPDVGIWVSRLSSAGWSEPAEVANGVQDSDKRYPCWNPVLYKPLNAPLMLFYKVGPTPRQWWGVMKTSTDGGKTWSPKTLLPKGFAGPIKNKPIQLEADTLLCPSSTEDDGWRVHFETYAYKADKWEKTGPINDGDKFAAIQPTILRLMDESSDDKLLALCRTRQGVISRSKSRDGGKTWSRMEAAGLPNPNAGFDAVTLNNGKHLLVYNHTVRERTGDVPCGREMLNVSVSDDGINWRAALVLENTRNAEFSYPAVIQTADGLIHITYTWKRQRIKHVVIDFDKLDTKPIKDGKWPF</sequence>
<keyword evidence="3" id="KW-1185">Reference proteome</keyword>
<evidence type="ECO:0000313" key="3">
    <source>
        <dbReference type="Proteomes" id="UP000188181"/>
    </source>
</evidence>
<dbReference type="OrthoDB" id="41724at2"/>
<dbReference type="PANTHER" id="PTHR43752">
    <property type="entry name" value="BNR/ASP-BOX REPEAT FAMILY PROTEIN"/>
    <property type="match status" value="1"/>
</dbReference>
<organism evidence="2 3">
    <name type="scientific">Limihaloglobus sulfuriphilus</name>
    <dbReference type="NCBI Taxonomy" id="1851148"/>
    <lineage>
        <taxon>Bacteria</taxon>
        <taxon>Pseudomonadati</taxon>
        <taxon>Planctomycetota</taxon>
        <taxon>Phycisphaerae</taxon>
        <taxon>Sedimentisphaerales</taxon>
        <taxon>Sedimentisphaeraceae</taxon>
        <taxon>Limihaloglobus</taxon>
    </lineage>
</organism>
<evidence type="ECO:0000313" key="2">
    <source>
        <dbReference type="EMBL" id="AQQ71520.1"/>
    </source>
</evidence>
<protein>
    <submittedName>
        <fullName evidence="2">Putative neuraminidase (Sialidase)</fullName>
    </submittedName>
</protein>
<dbReference type="InterPro" id="IPR011040">
    <property type="entry name" value="Sialidase"/>
</dbReference>
<gene>
    <name evidence="2" type="ORF">SMSP2_01894</name>
</gene>
<dbReference type="Proteomes" id="UP000188181">
    <property type="component" value="Chromosome"/>
</dbReference>
<dbReference type="InterPro" id="IPR036278">
    <property type="entry name" value="Sialidase_sf"/>
</dbReference>